<feature type="transmembrane region" description="Helical" evidence="11">
    <location>
        <begin position="162"/>
        <end position="180"/>
    </location>
</feature>
<dbReference type="InterPro" id="IPR000515">
    <property type="entry name" value="MetI-like"/>
</dbReference>
<keyword evidence="7 11" id="KW-0812">Transmembrane</keyword>
<dbReference type="Pfam" id="PF00528">
    <property type="entry name" value="BPD_transp_1"/>
    <property type="match status" value="1"/>
</dbReference>
<feature type="transmembrane region" description="Helical" evidence="11">
    <location>
        <begin position="263"/>
        <end position="281"/>
    </location>
</feature>
<comment type="subcellular location">
    <subcellularLocation>
        <location evidence="2 11">Cell membrane</location>
        <topology evidence="2 11">Multi-pass membrane protein</topology>
    </subcellularLocation>
</comment>
<comment type="similarity">
    <text evidence="3">Belongs to the binding-protein-dependent transport system permease family. MalFG subfamily.</text>
</comment>
<dbReference type="InterPro" id="IPR050901">
    <property type="entry name" value="BP-dep_ABC_trans_perm"/>
</dbReference>
<keyword evidence="5" id="KW-1003">Cell membrane</keyword>
<evidence type="ECO:0000256" key="7">
    <source>
        <dbReference type="ARBA" id="ARBA00022692"/>
    </source>
</evidence>
<evidence type="ECO:0000256" key="5">
    <source>
        <dbReference type="ARBA" id="ARBA00022475"/>
    </source>
</evidence>
<evidence type="ECO:0000256" key="1">
    <source>
        <dbReference type="ARBA" id="ARBA00002264"/>
    </source>
</evidence>
<dbReference type="SUPFAM" id="SSF161098">
    <property type="entry name" value="MetI-like"/>
    <property type="match status" value="1"/>
</dbReference>
<evidence type="ECO:0000256" key="9">
    <source>
        <dbReference type="ARBA" id="ARBA00023136"/>
    </source>
</evidence>
<sequence>MAMVEGKKSNIKVWLAYLFLAVFITGLIYPLLAMVSVSLRPGNLLNGPLIPETISFEHWRLVFGIAQTEQEQAVFDKFPVLLWTWNSVKIALATSTITLLFASMAAYAFARIKFFGSKWLLMALLIIGLFPAFSGMVAIRIMVEKLGYYVPALGFDTHGALILLYVGSVLGEVWLIKGYIESLDPALEEAATMDGANRWQILRYIIIPLSVPILVVNFVLSFAGAFGEFILASLMLTTESKYTLALGMQSFLYQPYGQMWGDFAATAIFAALPITTVFLIGQKWLISGLTSGSVKG</sequence>
<feature type="domain" description="ABC transmembrane type-1" evidence="12">
    <location>
        <begin position="84"/>
        <end position="281"/>
    </location>
</feature>
<protein>
    <recommendedName>
        <fullName evidence="10">Maltose/maltodextrin transport system permease protein MalG</fullName>
    </recommendedName>
</protein>
<dbReference type="Proteomes" id="UP001597380">
    <property type="component" value="Unassembled WGS sequence"/>
</dbReference>
<keyword evidence="4 11" id="KW-0813">Transport</keyword>
<name>A0ABW4XLM1_9GAMM</name>
<feature type="transmembrane region" description="Helical" evidence="11">
    <location>
        <begin position="90"/>
        <end position="110"/>
    </location>
</feature>
<dbReference type="Gene3D" id="1.10.3720.10">
    <property type="entry name" value="MetI-like"/>
    <property type="match status" value="1"/>
</dbReference>
<evidence type="ECO:0000256" key="4">
    <source>
        <dbReference type="ARBA" id="ARBA00022448"/>
    </source>
</evidence>
<keyword evidence="9 11" id="KW-0472">Membrane</keyword>
<reference evidence="14" key="1">
    <citation type="journal article" date="2019" name="Int. J. Syst. Evol. Microbiol.">
        <title>The Global Catalogue of Microorganisms (GCM) 10K type strain sequencing project: providing services to taxonomists for standard genome sequencing and annotation.</title>
        <authorList>
            <consortium name="The Broad Institute Genomics Platform"/>
            <consortium name="The Broad Institute Genome Sequencing Center for Infectious Disease"/>
            <person name="Wu L."/>
            <person name="Ma J."/>
        </authorList>
    </citation>
    <scope>NUCLEOTIDE SEQUENCE [LARGE SCALE GENOMIC DNA]</scope>
    <source>
        <strain evidence="14">CGMCC 1.10992</strain>
    </source>
</reference>
<evidence type="ECO:0000313" key="14">
    <source>
        <dbReference type="Proteomes" id="UP001597380"/>
    </source>
</evidence>
<keyword evidence="14" id="KW-1185">Reference proteome</keyword>
<keyword evidence="8 11" id="KW-1133">Transmembrane helix</keyword>
<feature type="transmembrane region" description="Helical" evidence="11">
    <location>
        <begin position="201"/>
        <end position="226"/>
    </location>
</feature>
<comment type="caution">
    <text evidence="13">The sequence shown here is derived from an EMBL/GenBank/DDBJ whole genome shotgun (WGS) entry which is preliminary data.</text>
</comment>
<feature type="transmembrane region" description="Helical" evidence="11">
    <location>
        <begin position="119"/>
        <end position="142"/>
    </location>
</feature>
<dbReference type="PANTHER" id="PTHR32243:SF50">
    <property type="entry name" value="MALTOSE_MALTODEXTRIN TRANSPORT SYSTEM PERMEASE PROTEIN MALG"/>
    <property type="match status" value="1"/>
</dbReference>
<dbReference type="PROSITE" id="PS50928">
    <property type="entry name" value="ABC_TM1"/>
    <property type="match status" value="1"/>
</dbReference>
<dbReference type="EMBL" id="JBHUHT010000012">
    <property type="protein sequence ID" value="MFD2096465.1"/>
    <property type="molecule type" value="Genomic_DNA"/>
</dbReference>
<comment type="function">
    <text evidence="1">Part of the ABC transporter complex MalEFGK involved in maltose/maltodextrin import. Probably responsible for the translocation of the substrate across the membrane.</text>
</comment>
<evidence type="ECO:0000256" key="6">
    <source>
        <dbReference type="ARBA" id="ARBA00022597"/>
    </source>
</evidence>
<evidence type="ECO:0000256" key="10">
    <source>
        <dbReference type="ARBA" id="ARBA00041109"/>
    </source>
</evidence>
<evidence type="ECO:0000256" key="3">
    <source>
        <dbReference type="ARBA" id="ARBA00009047"/>
    </source>
</evidence>
<proteinExistence type="inferred from homology"/>
<evidence type="ECO:0000313" key="13">
    <source>
        <dbReference type="EMBL" id="MFD2096465.1"/>
    </source>
</evidence>
<gene>
    <name evidence="13" type="primary">malG</name>
    <name evidence="13" type="ORF">ACFSJ3_10755</name>
</gene>
<dbReference type="NCBIfam" id="NF008231">
    <property type="entry name" value="PRK10998.1"/>
    <property type="match status" value="1"/>
</dbReference>
<evidence type="ECO:0000256" key="2">
    <source>
        <dbReference type="ARBA" id="ARBA00004651"/>
    </source>
</evidence>
<evidence type="ECO:0000256" key="8">
    <source>
        <dbReference type="ARBA" id="ARBA00022989"/>
    </source>
</evidence>
<dbReference type="RefSeq" id="WP_345339150.1">
    <property type="nucleotide sequence ID" value="NZ_BAABLI010000008.1"/>
</dbReference>
<evidence type="ECO:0000259" key="12">
    <source>
        <dbReference type="PROSITE" id="PS50928"/>
    </source>
</evidence>
<dbReference type="PANTHER" id="PTHR32243">
    <property type="entry name" value="MALTOSE TRANSPORT SYSTEM PERMEASE-RELATED"/>
    <property type="match status" value="1"/>
</dbReference>
<feature type="transmembrane region" description="Helical" evidence="11">
    <location>
        <begin position="12"/>
        <end position="32"/>
    </location>
</feature>
<keyword evidence="6" id="KW-0762">Sugar transport</keyword>
<evidence type="ECO:0000256" key="11">
    <source>
        <dbReference type="RuleBase" id="RU363032"/>
    </source>
</evidence>
<organism evidence="13 14">
    <name type="scientific">Corallincola platygyrae</name>
    <dbReference type="NCBI Taxonomy" id="1193278"/>
    <lineage>
        <taxon>Bacteria</taxon>
        <taxon>Pseudomonadati</taxon>
        <taxon>Pseudomonadota</taxon>
        <taxon>Gammaproteobacteria</taxon>
        <taxon>Alteromonadales</taxon>
        <taxon>Psychromonadaceae</taxon>
        <taxon>Corallincola</taxon>
    </lineage>
</organism>
<dbReference type="InterPro" id="IPR035906">
    <property type="entry name" value="MetI-like_sf"/>
</dbReference>
<accession>A0ABW4XLM1</accession>
<dbReference type="CDD" id="cd06261">
    <property type="entry name" value="TM_PBP2"/>
    <property type="match status" value="1"/>
</dbReference>